<feature type="domain" description="Carrier" evidence="4">
    <location>
        <begin position="348"/>
        <end position="423"/>
    </location>
</feature>
<dbReference type="Gene3D" id="3.30.300.30">
    <property type="match status" value="1"/>
</dbReference>
<dbReference type="Gene3D" id="3.40.50.980">
    <property type="match status" value="1"/>
</dbReference>
<dbReference type="PANTHER" id="PTHR45527">
    <property type="entry name" value="NONRIBOSOMAL PEPTIDE SYNTHETASE"/>
    <property type="match status" value="1"/>
</dbReference>
<dbReference type="Pfam" id="PF00550">
    <property type="entry name" value="PP-binding"/>
    <property type="match status" value="1"/>
</dbReference>
<comment type="caution">
    <text evidence="5">The sequence shown here is derived from an EMBL/GenBank/DDBJ whole genome shotgun (WGS) entry which is preliminary data.</text>
</comment>
<evidence type="ECO:0000256" key="3">
    <source>
        <dbReference type="ARBA" id="ARBA00022553"/>
    </source>
</evidence>
<evidence type="ECO:0000259" key="4">
    <source>
        <dbReference type="PROSITE" id="PS50075"/>
    </source>
</evidence>
<name>A0A1E3H7A8_9HYPH</name>
<keyword evidence="3" id="KW-0597">Phosphoprotein</keyword>
<reference evidence="5 6" key="1">
    <citation type="submission" date="2016-07" db="EMBL/GenBank/DDBJ databases">
        <title>Draft Genome Sequence of Methylobrevis pamukkalensis PK2.</title>
        <authorList>
            <person name="Vasilenko O.V."/>
            <person name="Doronina N.V."/>
            <person name="Shmareva M.N."/>
            <person name="Tarlachkov S.V."/>
            <person name="Mustakhimov I."/>
            <person name="Trotsenko Y.A."/>
        </authorList>
    </citation>
    <scope>NUCLEOTIDE SEQUENCE [LARGE SCALE GENOMIC DNA]</scope>
    <source>
        <strain evidence="5 6">PK2</strain>
    </source>
</reference>
<comment type="cofactor">
    <cofactor evidence="1">
        <name>pantetheine 4'-phosphate</name>
        <dbReference type="ChEBI" id="CHEBI:47942"/>
    </cofactor>
</comment>
<protein>
    <submittedName>
        <fullName evidence="5">Polyketide synthase PksJ</fullName>
    </submittedName>
</protein>
<dbReference type="SUPFAM" id="SSF56801">
    <property type="entry name" value="Acetyl-CoA synthetase-like"/>
    <property type="match status" value="1"/>
</dbReference>
<keyword evidence="6" id="KW-1185">Reference proteome</keyword>
<evidence type="ECO:0000256" key="1">
    <source>
        <dbReference type="ARBA" id="ARBA00001957"/>
    </source>
</evidence>
<dbReference type="InterPro" id="IPR025110">
    <property type="entry name" value="AMP-bd_C"/>
</dbReference>
<dbReference type="InterPro" id="IPR000873">
    <property type="entry name" value="AMP-dep_synth/lig_dom"/>
</dbReference>
<dbReference type="InterPro" id="IPR020806">
    <property type="entry name" value="PKS_PP-bd"/>
</dbReference>
<sequence>MPIRHDSLSGFLRSMIHRPGLAAGDRLLAVTTVAFDIAALELFGPLVVGGTVILADAATVRDGGRLAALAADAGATVMQATPAGWRLLVEAGWPGGPEFRIFCGGEALGTDLARELLARGREVWNLYGPTETAIWSAALKVEAAHLAGSTVPVGGAIDGTQIRVVDPRGMPVPLGVPGELAIGGVGLSPGYRRKPALTAEKFVPDPCGGITGAVLYRTGDRVRLRGDGTIAFLGRLDGQVKLRGHRIETGEIEARLAAHPGIAQAVVVASGEGASARLVAGLRWREGVTPSTPDELRAHLAGSLPAYMLPAAYVPVPAFPLTPNGKIDRRALALAVGREPVARPAADLRLGEPAAAIAAVWCEVLGLGQVALSDNFFDLGGHSLLAMAVQRRLNERLGLTLDVVDIFRFPTLETLAGRAAGLMTGRAEAAAADTAQATGRAASIVAGRERLAGRRLARSTTAPR</sequence>
<dbReference type="EMBL" id="MCRJ01000006">
    <property type="protein sequence ID" value="ODN72184.1"/>
    <property type="molecule type" value="Genomic_DNA"/>
</dbReference>
<dbReference type="FunFam" id="1.10.1200.10:FF:000005">
    <property type="entry name" value="Nonribosomal peptide synthetase 1"/>
    <property type="match status" value="1"/>
</dbReference>
<gene>
    <name evidence="5" type="primary">pksJ</name>
    <name evidence="5" type="ORF">A6302_00482</name>
</gene>
<dbReference type="Gene3D" id="2.30.38.10">
    <property type="entry name" value="Luciferase, Domain 3"/>
    <property type="match status" value="1"/>
</dbReference>
<dbReference type="AlphaFoldDB" id="A0A1E3H7A8"/>
<dbReference type="SUPFAM" id="SSF47336">
    <property type="entry name" value="ACP-like"/>
    <property type="match status" value="1"/>
</dbReference>
<dbReference type="InterPro" id="IPR045851">
    <property type="entry name" value="AMP-bd_C_sf"/>
</dbReference>
<dbReference type="InterPro" id="IPR009081">
    <property type="entry name" value="PP-bd_ACP"/>
</dbReference>
<dbReference type="PROSITE" id="PS50075">
    <property type="entry name" value="CARRIER"/>
    <property type="match status" value="1"/>
</dbReference>
<dbReference type="Pfam" id="PF13193">
    <property type="entry name" value="AMP-binding_C"/>
    <property type="match status" value="1"/>
</dbReference>
<dbReference type="GO" id="GO:0005737">
    <property type="term" value="C:cytoplasm"/>
    <property type="evidence" value="ECO:0007669"/>
    <property type="project" value="TreeGrafter"/>
</dbReference>
<dbReference type="Proteomes" id="UP000094622">
    <property type="component" value="Unassembled WGS sequence"/>
</dbReference>
<dbReference type="Gene3D" id="1.10.1200.10">
    <property type="entry name" value="ACP-like"/>
    <property type="match status" value="1"/>
</dbReference>
<evidence type="ECO:0000313" key="6">
    <source>
        <dbReference type="Proteomes" id="UP000094622"/>
    </source>
</evidence>
<evidence type="ECO:0000313" key="5">
    <source>
        <dbReference type="EMBL" id="ODN72184.1"/>
    </source>
</evidence>
<dbReference type="PANTHER" id="PTHR45527:SF1">
    <property type="entry name" value="FATTY ACID SYNTHASE"/>
    <property type="match status" value="1"/>
</dbReference>
<dbReference type="GO" id="GO:0031177">
    <property type="term" value="F:phosphopantetheine binding"/>
    <property type="evidence" value="ECO:0007669"/>
    <property type="project" value="InterPro"/>
</dbReference>
<proteinExistence type="predicted"/>
<organism evidence="5 6">
    <name type="scientific">Methylobrevis pamukkalensis</name>
    <dbReference type="NCBI Taxonomy" id="1439726"/>
    <lineage>
        <taxon>Bacteria</taxon>
        <taxon>Pseudomonadati</taxon>
        <taxon>Pseudomonadota</taxon>
        <taxon>Alphaproteobacteria</taxon>
        <taxon>Hyphomicrobiales</taxon>
        <taxon>Pleomorphomonadaceae</taxon>
        <taxon>Methylobrevis</taxon>
    </lineage>
</organism>
<dbReference type="InterPro" id="IPR036736">
    <property type="entry name" value="ACP-like_sf"/>
</dbReference>
<evidence type="ECO:0000256" key="2">
    <source>
        <dbReference type="ARBA" id="ARBA00022450"/>
    </source>
</evidence>
<dbReference type="GO" id="GO:0043041">
    <property type="term" value="P:amino acid activation for nonribosomal peptide biosynthetic process"/>
    <property type="evidence" value="ECO:0007669"/>
    <property type="project" value="TreeGrafter"/>
</dbReference>
<dbReference type="GO" id="GO:0044550">
    <property type="term" value="P:secondary metabolite biosynthetic process"/>
    <property type="evidence" value="ECO:0007669"/>
    <property type="project" value="TreeGrafter"/>
</dbReference>
<dbReference type="PATRIC" id="fig|1439726.3.peg.509"/>
<accession>A0A1E3H7A8</accession>
<keyword evidence="2" id="KW-0596">Phosphopantetheine</keyword>
<dbReference type="Pfam" id="PF00501">
    <property type="entry name" value="AMP-binding"/>
    <property type="match status" value="1"/>
</dbReference>
<dbReference type="SMART" id="SM00823">
    <property type="entry name" value="PKS_PP"/>
    <property type="match status" value="1"/>
</dbReference>